<dbReference type="FunFam" id="3.90.70.10:FF:000054">
    <property type="entry name" value="Calpain 14"/>
    <property type="match status" value="1"/>
</dbReference>
<keyword evidence="2 6" id="KW-0645">Protease</keyword>
<keyword evidence="9" id="KW-1185">Reference proteome</keyword>
<dbReference type="InterPro" id="IPR036213">
    <property type="entry name" value="Calpain_III_sf"/>
</dbReference>
<dbReference type="InterPro" id="IPR000169">
    <property type="entry name" value="Pept_cys_AS"/>
</dbReference>
<evidence type="ECO:0000256" key="1">
    <source>
        <dbReference type="ARBA" id="ARBA00007623"/>
    </source>
</evidence>
<dbReference type="GeneTree" id="ENSGT00940000160421"/>
<evidence type="ECO:0000313" key="8">
    <source>
        <dbReference type="Ensembl" id="ENSDCDP00010029173.1"/>
    </source>
</evidence>
<evidence type="ECO:0000256" key="4">
    <source>
        <dbReference type="ARBA" id="ARBA00022807"/>
    </source>
</evidence>
<dbReference type="AlphaFoldDB" id="A0AAY4C7Y1"/>
<accession>A0AAY4C7Y1</accession>
<dbReference type="PRINTS" id="PR00704">
    <property type="entry name" value="CALPAIN"/>
</dbReference>
<evidence type="ECO:0000313" key="9">
    <source>
        <dbReference type="Proteomes" id="UP000694580"/>
    </source>
</evidence>
<evidence type="ECO:0000256" key="5">
    <source>
        <dbReference type="PIRSR" id="PIRSR622684-1"/>
    </source>
</evidence>
<dbReference type="GO" id="GO:0004198">
    <property type="term" value="F:calcium-dependent cysteine-type endopeptidase activity"/>
    <property type="evidence" value="ECO:0007669"/>
    <property type="project" value="InterPro"/>
</dbReference>
<dbReference type="Pfam" id="PF01067">
    <property type="entry name" value="Calpain_III"/>
    <property type="match status" value="1"/>
</dbReference>
<dbReference type="CDD" id="cd00044">
    <property type="entry name" value="CysPc"/>
    <property type="match status" value="1"/>
</dbReference>
<evidence type="ECO:0000256" key="3">
    <source>
        <dbReference type="ARBA" id="ARBA00022801"/>
    </source>
</evidence>
<reference evidence="8" key="2">
    <citation type="submission" date="2025-08" db="UniProtKB">
        <authorList>
            <consortium name="Ensembl"/>
        </authorList>
    </citation>
    <scope>IDENTIFICATION</scope>
</reference>
<reference evidence="8 9" key="1">
    <citation type="submission" date="2020-06" db="EMBL/GenBank/DDBJ databases">
        <authorList>
            <consortium name="Wellcome Sanger Institute Data Sharing"/>
        </authorList>
    </citation>
    <scope>NUCLEOTIDE SEQUENCE [LARGE SCALE GENOMIC DNA]</scope>
</reference>
<dbReference type="InterPro" id="IPR022683">
    <property type="entry name" value="Calpain_III"/>
</dbReference>
<dbReference type="Pfam" id="PF00648">
    <property type="entry name" value="Peptidase_C2"/>
    <property type="match status" value="1"/>
</dbReference>
<evidence type="ECO:0000259" key="7">
    <source>
        <dbReference type="PROSITE" id="PS50203"/>
    </source>
</evidence>
<feature type="active site" evidence="5 6">
    <location>
        <position position="105"/>
    </location>
</feature>
<reference evidence="8" key="3">
    <citation type="submission" date="2025-09" db="UniProtKB">
        <authorList>
            <consortium name="Ensembl"/>
        </authorList>
    </citation>
    <scope>IDENTIFICATION</scope>
</reference>
<name>A0AAY4C7Y1_9TELE</name>
<dbReference type="Proteomes" id="UP000694580">
    <property type="component" value="Chromosome 1"/>
</dbReference>
<dbReference type="InterPro" id="IPR033883">
    <property type="entry name" value="C2_III"/>
</dbReference>
<dbReference type="CDD" id="cd00214">
    <property type="entry name" value="Calpain_III"/>
    <property type="match status" value="1"/>
</dbReference>
<dbReference type="SMART" id="SM00720">
    <property type="entry name" value="calpain_III"/>
    <property type="match status" value="1"/>
</dbReference>
<dbReference type="Gene3D" id="2.60.120.380">
    <property type="match status" value="1"/>
</dbReference>
<dbReference type="Gene3D" id="3.90.70.10">
    <property type="entry name" value="Cysteine proteinases"/>
    <property type="match status" value="1"/>
</dbReference>
<dbReference type="GO" id="GO:0006508">
    <property type="term" value="P:proteolysis"/>
    <property type="evidence" value="ECO:0007669"/>
    <property type="project" value="UniProtKB-KW"/>
</dbReference>
<feature type="active site" evidence="5 6">
    <location>
        <position position="259"/>
    </location>
</feature>
<dbReference type="SMART" id="SM00230">
    <property type="entry name" value="CysPc"/>
    <property type="match status" value="1"/>
</dbReference>
<dbReference type="InterPro" id="IPR001300">
    <property type="entry name" value="Peptidase_C2_calpain_cat"/>
</dbReference>
<dbReference type="InterPro" id="IPR022682">
    <property type="entry name" value="Calpain_domain_III"/>
</dbReference>
<feature type="domain" description="Calpain catalytic" evidence="7">
    <location>
        <begin position="47"/>
        <end position="338"/>
    </location>
</feature>
<feature type="active site" evidence="5 6">
    <location>
        <position position="280"/>
    </location>
</feature>
<evidence type="ECO:0000256" key="6">
    <source>
        <dbReference type="PROSITE-ProRule" id="PRU00239"/>
    </source>
</evidence>
<keyword evidence="3 6" id="KW-0378">Hydrolase</keyword>
<dbReference type="PROSITE" id="PS00139">
    <property type="entry name" value="THIOL_PROTEASE_CYS"/>
    <property type="match status" value="1"/>
</dbReference>
<dbReference type="InterPro" id="IPR022684">
    <property type="entry name" value="Calpain_cysteine_protease"/>
</dbReference>
<dbReference type="InterPro" id="IPR038765">
    <property type="entry name" value="Papain-like_cys_pep_sf"/>
</dbReference>
<sequence>MPLPGVCRAVLNERRKSGDPGSPANPDTFLEQSFRELHRECLSRRARFVDDAFPPDTRSIGPGLLQPERLADVVWLRPRQIVPDPYFILNGMSRFDIIQGELGNCWFLAAIGALTFQKSTREQIIPTEQSFQVDYAGIFHFRFWRFGKWVDVVIDDLLPTIDGHLIFVQSKTPNEFWAALMEKAYAKVCGSYADMNAGNISEALMDFTGRAHITYQLQPPPPELWDLMYRAAESGSLMGCGTPPGRGNAVQPNGIVEGHAYTVTGIMSSGNPVKLVRLLNPWGHGEWRGDWSDKSPKWRTVSPEDRMSFLSIDDNGEFWMSVDDFCQNYATVDICGLWPGFFYGSSKCHWMSCDGRWVAGTTAGGCINHTESFWTNPQFRITLVGTGAQVADNSHTVFVSLMQKPDKRHRHLCSYHYIGFSIFMVPPEVRKFPAPFFSRKNLVAHTQNYLNSREVTEFFRLSQGEYIIVPSTFKPGESASFLLTVFSKFEICKRRRIYYLETPCVYYVTNL</sequence>
<dbReference type="PANTHER" id="PTHR10183:SF302">
    <property type="entry name" value="CALPAIN-14"/>
    <property type="match status" value="1"/>
</dbReference>
<dbReference type="SUPFAM" id="SSF54001">
    <property type="entry name" value="Cysteine proteinases"/>
    <property type="match status" value="1"/>
</dbReference>
<organism evidence="8 9">
    <name type="scientific">Denticeps clupeoides</name>
    <name type="common">denticle herring</name>
    <dbReference type="NCBI Taxonomy" id="299321"/>
    <lineage>
        <taxon>Eukaryota</taxon>
        <taxon>Metazoa</taxon>
        <taxon>Chordata</taxon>
        <taxon>Craniata</taxon>
        <taxon>Vertebrata</taxon>
        <taxon>Euteleostomi</taxon>
        <taxon>Actinopterygii</taxon>
        <taxon>Neopterygii</taxon>
        <taxon>Teleostei</taxon>
        <taxon>Clupei</taxon>
        <taxon>Clupeiformes</taxon>
        <taxon>Denticipitoidei</taxon>
        <taxon>Denticipitidae</taxon>
        <taxon>Denticeps</taxon>
    </lineage>
</organism>
<dbReference type="Ensembl" id="ENSDCDT00010035962.1">
    <property type="protein sequence ID" value="ENSDCDP00010029173.1"/>
    <property type="gene ID" value="ENSDCDG00010018363.1"/>
</dbReference>
<dbReference type="PANTHER" id="PTHR10183">
    <property type="entry name" value="CALPAIN"/>
    <property type="match status" value="1"/>
</dbReference>
<keyword evidence="4 6" id="KW-0788">Thiol protease</keyword>
<dbReference type="SUPFAM" id="SSF49758">
    <property type="entry name" value="Calpain large subunit, middle domain (domain III)"/>
    <property type="match status" value="1"/>
</dbReference>
<dbReference type="GO" id="GO:0005737">
    <property type="term" value="C:cytoplasm"/>
    <property type="evidence" value="ECO:0007669"/>
    <property type="project" value="TreeGrafter"/>
</dbReference>
<proteinExistence type="inferred from homology"/>
<protein>
    <recommendedName>
        <fullName evidence="7">Calpain catalytic domain-containing protein</fullName>
    </recommendedName>
</protein>
<gene>
    <name evidence="8" type="primary">LOC114795481</name>
</gene>
<comment type="similarity">
    <text evidence="1">Belongs to the peptidase C2 family.</text>
</comment>
<dbReference type="PROSITE" id="PS50203">
    <property type="entry name" value="CALPAIN_CAT"/>
    <property type="match status" value="1"/>
</dbReference>
<evidence type="ECO:0000256" key="2">
    <source>
        <dbReference type="ARBA" id="ARBA00022670"/>
    </source>
</evidence>